<comment type="caution">
    <text evidence="1">The sequence shown here is derived from an EMBL/GenBank/DDBJ whole genome shotgun (WGS) entry which is preliminary data.</text>
</comment>
<keyword evidence="2" id="KW-1185">Reference proteome</keyword>
<evidence type="ECO:0000313" key="1">
    <source>
        <dbReference type="EMBL" id="MBD3920658.1"/>
    </source>
</evidence>
<proteinExistence type="predicted"/>
<dbReference type="InterPro" id="IPR008979">
    <property type="entry name" value="Galactose-bd-like_sf"/>
</dbReference>
<dbReference type="RefSeq" id="WP_191204938.1">
    <property type="nucleotide sequence ID" value="NZ_JACXZA010000004.1"/>
</dbReference>
<evidence type="ECO:0008006" key="3">
    <source>
        <dbReference type="Google" id="ProtNLM"/>
    </source>
</evidence>
<accession>A0ABR8MXP0</accession>
<evidence type="ECO:0000313" key="2">
    <source>
        <dbReference type="Proteomes" id="UP000609346"/>
    </source>
</evidence>
<dbReference type="SUPFAM" id="SSF49785">
    <property type="entry name" value="Galactose-binding domain-like"/>
    <property type="match status" value="1"/>
</dbReference>
<reference evidence="1 2" key="1">
    <citation type="submission" date="2020-09" db="EMBL/GenBank/DDBJ databases">
        <title>Paenibacillus sp. strain PR3 16S rRNA gene Genome sequencing and assembly.</title>
        <authorList>
            <person name="Kim J."/>
        </authorList>
    </citation>
    <scope>NUCLEOTIDE SEQUENCE [LARGE SCALE GENOMIC DNA]</scope>
    <source>
        <strain evidence="1 2">PR3</strain>
    </source>
</reference>
<name>A0ABR8MXP0_9BACL</name>
<organism evidence="1 2">
    <name type="scientific">Paenibacillus terricola</name>
    <dbReference type="NCBI Taxonomy" id="2763503"/>
    <lineage>
        <taxon>Bacteria</taxon>
        <taxon>Bacillati</taxon>
        <taxon>Bacillota</taxon>
        <taxon>Bacilli</taxon>
        <taxon>Bacillales</taxon>
        <taxon>Paenibacillaceae</taxon>
        <taxon>Paenibacillus</taxon>
    </lineage>
</organism>
<gene>
    <name evidence="1" type="ORF">H8B09_17975</name>
</gene>
<sequence length="159" mass="17448">MRKLNLKLLLSFLITLGAIVAMIVAMEYTLPASKSPAAVQGKLDLTGWSFERDGIALLNGEWQFYSGKLLTPEELTPLSAAPGLARVPGTRWLEKMNGQPRKGNATYRLTVLLPSSEEKLAIKVQNIWMSHRLYINGVLVKEMGVPSEDAAGNESANHD</sequence>
<dbReference type="Proteomes" id="UP000609346">
    <property type="component" value="Unassembled WGS sequence"/>
</dbReference>
<dbReference type="EMBL" id="JACXZA010000004">
    <property type="protein sequence ID" value="MBD3920658.1"/>
    <property type="molecule type" value="Genomic_DNA"/>
</dbReference>
<protein>
    <recommendedName>
        <fullName evidence="3">DUF4830 domain-containing protein</fullName>
    </recommendedName>
</protein>